<dbReference type="SUPFAM" id="SSF55486">
    <property type="entry name" value="Metalloproteases ('zincins'), catalytic domain"/>
    <property type="match status" value="1"/>
</dbReference>
<keyword evidence="1" id="KW-1133">Transmembrane helix</keyword>
<evidence type="ECO:0000313" key="3">
    <source>
        <dbReference type="Proteomes" id="UP001321473"/>
    </source>
</evidence>
<keyword evidence="1" id="KW-0472">Membrane</keyword>
<accession>A0AAQ4EQR0</accession>
<dbReference type="InterPro" id="IPR024079">
    <property type="entry name" value="MetalloPept_cat_dom_sf"/>
</dbReference>
<dbReference type="Gene3D" id="1.10.1380.10">
    <property type="entry name" value="Neutral endopeptidase , domain2"/>
    <property type="match status" value="1"/>
</dbReference>
<feature type="transmembrane region" description="Helical" evidence="1">
    <location>
        <begin position="35"/>
        <end position="60"/>
    </location>
</feature>
<dbReference type="PROSITE" id="PS51885">
    <property type="entry name" value="NEPRILYSIN"/>
    <property type="match status" value="1"/>
</dbReference>
<comment type="caution">
    <text evidence="2">The sequence shown here is derived from an EMBL/GenBank/DDBJ whole genome shotgun (WGS) entry which is preliminary data.</text>
</comment>
<name>A0AAQ4EQR0_AMBAM</name>
<dbReference type="EMBL" id="JARKHS020012271">
    <property type="protein sequence ID" value="KAK8777041.1"/>
    <property type="molecule type" value="Genomic_DNA"/>
</dbReference>
<dbReference type="GO" id="GO:0005886">
    <property type="term" value="C:plasma membrane"/>
    <property type="evidence" value="ECO:0007669"/>
    <property type="project" value="TreeGrafter"/>
</dbReference>
<protein>
    <submittedName>
        <fullName evidence="2">Uncharacterized protein</fullName>
    </submittedName>
</protein>
<gene>
    <name evidence="2" type="ORF">V5799_029620</name>
</gene>
<reference evidence="2 3" key="1">
    <citation type="journal article" date="2023" name="Arcadia Sci">
        <title>De novo assembly of a long-read Amblyomma americanum tick genome.</title>
        <authorList>
            <person name="Chou S."/>
            <person name="Poskanzer K.E."/>
            <person name="Rollins M."/>
            <person name="Thuy-Boun P.S."/>
        </authorList>
    </citation>
    <scope>NUCLEOTIDE SEQUENCE [LARGE SCALE GENOMIC DNA]</scope>
    <source>
        <strain evidence="2">F_SG_1</strain>
        <tissue evidence="2">Salivary glands</tissue>
    </source>
</reference>
<dbReference type="Proteomes" id="UP001321473">
    <property type="component" value="Unassembled WGS sequence"/>
</dbReference>
<sequence>MDDVASRPRFLDGEAAVPPQEAPISPRSKDAARQLLFLVSGAAVTAAVVAIALTISVYLINRRMTDSDETMGAFCCPRQAAELAAYVNTSLNPCTDFFAYVCSNAIRSGHSRRHDRDADLVRALVTGFIPKDAETRDAGQFLTAYYKSCVSDVPHRELFLTTMASALIRNAWQSPGQLDTRRAFGFMVTVSVKYLFPSAIFVSIGPYKSAIQLTVFLMCDVSGIFSDAIAATAKVLREYMNTTKIELKDVASLVQDVCMRSSAVVGHNATYTIPSGRETFSREVWDIDDLELGLSSVDYSLQDVRSVEVLNVQTIRLIHDLIAAMMKDADGRALAKMTVFLVSHSVALAAAGYYKAYGRSARVLFDVCMRSATIMSNTWYAFTSEVFTTREKDAEAMAMFSFVKRAVYTDCEKSSLFEAEDLHRLKAFFKDVSLVTPKNASRVAVPRPSPVFAENLLRGRAYDIDVAREHLRSARDARIVTYAAVQFLGERRLILPASMYGYIYTGPGNNQLANAALLGRLMAEGLWYMVLYRMRWTSKTWANIDRFTRCFVRNYLNSNDTGSPEHEVATVPALGLSSISRALKRPDWHTVKMAWSIWRLSSAQLFYMLGSHHRCPKEYSPAAVRYINTAPTYVQDFARAFECPSGAPMTKRRRCLLKHESPAS</sequence>
<keyword evidence="3" id="KW-1185">Reference proteome</keyword>
<dbReference type="InterPro" id="IPR042089">
    <property type="entry name" value="Peptidase_M13_dom_2"/>
</dbReference>
<evidence type="ECO:0000256" key="1">
    <source>
        <dbReference type="SAM" id="Phobius"/>
    </source>
</evidence>
<dbReference type="AlphaFoldDB" id="A0AAQ4EQR0"/>
<keyword evidence="1" id="KW-0812">Transmembrane</keyword>
<dbReference type="GO" id="GO:0016485">
    <property type="term" value="P:protein processing"/>
    <property type="evidence" value="ECO:0007669"/>
    <property type="project" value="TreeGrafter"/>
</dbReference>
<dbReference type="PANTHER" id="PTHR11733:SF241">
    <property type="entry name" value="GH26575P-RELATED"/>
    <property type="match status" value="1"/>
</dbReference>
<dbReference type="PANTHER" id="PTHR11733">
    <property type="entry name" value="ZINC METALLOPROTEASE FAMILY M13 NEPRILYSIN-RELATED"/>
    <property type="match status" value="1"/>
</dbReference>
<dbReference type="GO" id="GO:0004222">
    <property type="term" value="F:metalloendopeptidase activity"/>
    <property type="evidence" value="ECO:0007669"/>
    <property type="project" value="InterPro"/>
</dbReference>
<organism evidence="2 3">
    <name type="scientific">Amblyomma americanum</name>
    <name type="common">Lone star tick</name>
    <dbReference type="NCBI Taxonomy" id="6943"/>
    <lineage>
        <taxon>Eukaryota</taxon>
        <taxon>Metazoa</taxon>
        <taxon>Ecdysozoa</taxon>
        <taxon>Arthropoda</taxon>
        <taxon>Chelicerata</taxon>
        <taxon>Arachnida</taxon>
        <taxon>Acari</taxon>
        <taxon>Parasitiformes</taxon>
        <taxon>Ixodida</taxon>
        <taxon>Ixodoidea</taxon>
        <taxon>Ixodidae</taxon>
        <taxon>Amblyomminae</taxon>
        <taxon>Amblyomma</taxon>
    </lineage>
</organism>
<proteinExistence type="predicted"/>
<dbReference type="InterPro" id="IPR000718">
    <property type="entry name" value="Peptidase_M13"/>
</dbReference>
<evidence type="ECO:0000313" key="2">
    <source>
        <dbReference type="EMBL" id="KAK8777041.1"/>
    </source>
</evidence>
<dbReference type="Gene3D" id="3.40.390.10">
    <property type="entry name" value="Collagenase (Catalytic Domain)"/>
    <property type="match status" value="2"/>
</dbReference>